<comment type="caution">
    <text evidence="1">The sequence shown here is derived from an EMBL/GenBank/DDBJ whole genome shotgun (WGS) entry which is preliminary data.</text>
</comment>
<dbReference type="InterPro" id="IPR038071">
    <property type="entry name" value="UROD/MetE-like_sf"/>
</dbReference>
<protein>
    <recommendedName>
        <fullName evidence="3">Methionine synthase</fullName>
    </recommendedName>
</protein>
<sequence length="351" mass="40135">METCSLSLKTTHIGSFPFENPEKAIDLILESVDIPAWPQLSKLRNESMIIQFNEGLPGFEREKEIINTSSLTFEEELMKFYELYFEIIEEKKLELLEKFSLSENYAKGFKPFLERLKSLNFPAVKGQITGPFTLAIALKTENKENVIFKDDLRDLIIKFLTLKALSQALELKKVSPTVILFLDEPGLSGFGSSSFITVSKDTVLSALNEIVEILQEFGIITGIHVCANTSWDIILESKVNIISFDSFNFYDKLIIYRNFLREFLENENKYLAWGVIPTNSETLENISLKEIVYKFKSQLKDLSFILNISEDEILKKSLFTPACGLGSLSESLSIKAFEFLKNFKNFIEGER</sequence>
<dbReference type="Gene3D" id="3.20.20.210">
    <property type="match status" value="1"/>
</dbReference>
<gene>
    <name evidence="1" type="ORF">C0190_06810</name>
</gene>
<dbReference type="AlphaFoldDB" id="A0A2N7PLS9"/>
<accession>A0A2N7PLS9</accession>
<proteinExistence type="predicted"/>
<dbReference type="Proteomes" id="UP000235460">
    <property type="component" value="Unassembled WGS sequence"/>
</dbReference>
<dbReference type="SUPFAM" id="SSF51726">
    <property type="entry name" value="UROD/MetE-like"/>
    <property type="match status" value="1"/>
</dbReference>
<name>A0A2N7PLS9_9BACT</name>
<evidence type="ECO:0000313" key="2">
    <source>
        <dbReference type="Proteomes" id="UP000235460"/>
    </source>
</evidence>
<dbReference type="EMBL" id="PNIK01000099">
    <property type="protein sequence ID" value="PMP65316.1"/>
    <property type="molecule type" value="Genomic_DNA"/>
</dbReference>
<organism evidence="1 2">
    <name type="scientific">Thermodesulfobacterium geofontis</name>
    <dbReference type="NCBI Taxonomy" id="1295609"/>
    <lineage>
        <taxon>Bacteria</taxon>
        <taxon>Pseudomonadati</taxon>
        <taxon>Thermodesulfobacteriota</taxon>
        <taxon>Thermodesulfobacteria</taxon>
        <taxon>Thermodesulfobacteriales</taxon>
        <taxon>Thermodesulfobacteriaceae</taxon>
        <taxon>Thermodesulfobacterium</taxon>
    </lineage>
</organism>
<evidence type="ECO:0008006" key="3">
    <source>
        <dbReference type="Google" id="ProtNLM"/>
    </source>
</evidence>
<evidence type="ECO:0000313" key="1">
    <source>
        <dbReference type="EMBL" id="PMP65316.1"/>
    </source>
</evidence>
<reference evidence="1 2" key="1">
    <citation type="submission" date="2018-01" db="EMBL/GenBank/DDBJ databases">
        <title>Metagenomic assembled genomes from two thermal pools in the Uzon Caldera, Kamchatka, Russia.</title>
        <authorList>
            <person name="Wilkins L."/>
            <person name="Ettinger C."/>
        </authorList>
    </citation>
    <scope>NUCLEOTIDE SEQUENCE [LARGE SCALE GENOMIC DNA]</scope>
    <source>
        <strain evidence="1">ZAV-08</strain>
    </source>
</reference>